<dbReference type="InterPro" id="IPR043128">
    <property type="entry name" value="Rev_trsase/Diguanyl_cyclase"/>
</dbReference>
<comment type="catalytic activity">
    <reaction evidence="2">
        <text>2 GTP = 3',3'-c-di-GMP + 2 diphosphate</text>
        <dbReference type="Rhea" id="RHEA:24898"/>
        <dbReference type="ChEBI" id="CHEBI:33019"/>
        <dbReference type="ChEBI" id="CHEBI:37565"/>
        <dbReference type="ChEBI" id="CHEBI:58805"/>
        <dbReference type="EC" id="2.7.7.65"/>
    </reaction>
</comment>
<dbReference type="PANTHER" id="PTHR45138">
    <property type="entry name" value="REGULATORY COMPONENTS OF SENSORY TRANSDUCTION SYSTEM"/>
    <property type="match status" value="1"/>
</dbReference>
<dbReference type="InterPro" id="IPR029787">
    <property type="entry name" value="Nucleotide_cyclase"/>
</dbReference>
<dbReference type="STRING" id="639282.DEFDS_1154"/>
<dbReference type="InterPro" id="IPR000160">
    <property type="entry name" value="GGDEF_dom"/>
</dbReference>
<evidence type="ECO:0000313" key="4">
    <source>
        <dbReference type="EMBL" id="BAI80623.1"/>
    </source>
</evidence>
<dbReference type="GO" id="GO:1902201">
    <property type="term" value="P:negative regulation of bacterial-type flagellum-dependent cell motility"/>
    <property type="evidence" value="ECO:0007669"/>
    <property type="project" value="TreeGrafter"/>
</dbReference>
<dbReference type="SMART" id="SM00267">
    <property type="entry name" value="GGDEF"/>
    <property type="match status" value="1"/>
</dbReference>
<dbReference type="GO" id="GO:0005886">
    <property type="term" value="C:plasma membrane"/>
    <property type="evidence" value="ECO:0007669"/>
    <property type="project" value="TreeGrafter"/>
</dbReference>
<dbReference type="PROSITE" id="PS50887">
    <property type="entry name" value="GGDEF"/>
    <property type="match status" value="1"/>
</dbReference>
<dbReference type="CDD" id="cd01949">
    <property type="entry name" value="GGDEF"/>
    <property type="match status" value="1"/>
</dbReference>
<evidence type="ECO:0000256" key="1">
    <source>
        <dbReference type="ARBA" id="ARBA00012528"/>
    </source>
</evidence>
<dbReference type="AlphaFoldDB" id="D3PDF0"/>
<name>D3PDF0_DEFDS</name>
<dbReference type="RefSeq" id="WP_013007870.1">
    <property type="nucleotide sequence ID" value="NC_013939.1"/>
</dbReference>
<dbReference type="Gene3D" id="3.30.70.270">
    <property type="match status" value="1"/>
</dbReference>
<dbReference type="GO" id="GO:0052621">
    <property type="term" value="F:diguanylate cyclase activity"/>
    <property type="evidence" value="ECO:0007669"/>
    <property type="project" value="UniProtKB-EC"/>
</dbReference>
<dbReference type="EMBL" id="AP011529">
    <property type="protein sequence ID" value="BAI80623.1"/>
    <property type="molecule type" value="Genomic_DNA"/>
</dbReference>
<accession>D3PDF0</accession>
<evidence type="ECO:0000256" key="2">
    <source>
        <dbReference type="ARBA" id="ARBA00034247"/>
    </source>
</evidence>
<dbReference type="FunFam" id="3.30.70.270:FF:000001">
    <property type="entry name" value="Diguanylate cyclase domain protein"/>
    <property type="match status" value="1"/>
</dbReference>
<dbReference type="eggNOG" id="COG3706">
    <property type="taxonomic scope" value="Bacteria"/>
</dbReference>
<dbReference type="HOGENOM" id="CLU_000445_11_5_0"/>
<keyword evidence="5" id="KW-1185">Reference proteome</keyword>
<sequence length="302" mass="35274">MSFYAYNDGLNNKCEKFLSDIGCKIIAEVDNLLNIKDSIIFVSIKQSGLFSTLLRHDNDIFVIYDDDFIDKEIKEMMAQKVVLVHEKFFYLDDSKLFMNSILNMLKNKNKKINEIYDNVFDLAFASTYVLEEKEKMEDLVNKDNLTNLYNHSFFQKKLREYFTLAKKTNKIFNVAILDIDFFKKVNDTYGHLAGDKVLKDFAKILKENTRKTDIVARYGGEEFGIIIPDCDKTCTEKVLEKIKDVVTNHIFEFEDYKIKITFSAGFTEYNDKYKSAKEMLANADIGLYMSKNSGRNRFTFVE</sequence>
<organism evidence="4 5">
    <name type="scientific">Deferribacter desulfuricans (strain DSM 14783 / JCM 11476 / NBRC 101012 / SSM1)</name>
    <dbReference type="NCBI Taxonomy" id="639282"/>
    <lineage>
        <taxon>Bacteria</taxon>
        <taxon>Pseudomonadati</taxon>
        <taxon>Deferribacterota</taxon>
        <taxon>Deferribacteres</taxon>
        <taxon>Deferribacterales</taxon>
        <taxon>Deferribacteraceae</taxon>
        <taxon>Deferribacter</taxon>
    </lineage>
</organism>
<dbReference type="PANTHER" id="PTHR45138:SF9">
    <property type="entry name" value="DIGUANYLATE CYCLASE DGCM-RELATED"/>
    <property type="match status" value="1"/>
</dbReference>
<feature type="domain" description="GGDEF" evidence="3">
    <location>
        <begin position="170"/>
        <end position="302"/>
    </location>
</feature>
<reference evidence="4 5" key="1">
    <citation type="journal article" date="2010" name="DNA Res.">
        <title>Bacterial lifestyle in a deep-sea hydrothermal vent chimney revealed by the genome sequence of the thermophilic bacterium Deferribacter desulfuricans SSM1.</title>
        <authorList>
            <person name="Takaki Y."/>
            <person name="Shimamura S."/>
            <person name="Nakagawa S."/>
            <person name="Fukuhara Y."/>
            <person name="Horikawa H."/>
            <person name="Ankai A."/>
            <person name="Harada T."/>
            <person name="Hosoyama A."/>
            <person name="Oguchi A."/>
            <person name="Fukui S."/>
            <person name="Fujita N."/>
            <person name="Takami H."/>
            <person name="Takai K."/>
        </authorList>
    </citation>
    <scope>NUCLEOTIDE SEQUENCE [LARGE SCALE GENOMIC DNA]</scope>
    <source>
        <strain evidence="5">DSM 14783 / JCM 11476 / NBRC 101012 / SSM1</strain>
    </source>
</reference>
<dbReference type="InterPro" id="IPR050469">
    <property type="entry name" value="Diguanylate_Cyclase"/>
</dbReference>
<dbReference type="Pfam" id="PF00990">
    <property type="entry name" value="GGDEF"/>
    <property type="match status" value="1"/>
</dbReference>
<dbReference type="GO" id="GO:0043709">
    <property type="term" value="P:cell adhesion involved in single-species biofilm formation"/>
    <property type="evidence" value="ECO:0007669"/>
    <property type="project" value="TreeGrafter"/>
</dbReference>
<evidence type="ECO:0000313" key="5">
    <source>
        <dbReference type="Proteomes" id="UP000001520"/>
    </source>
</evidence>
<dbReference type="NCBIfam" id="TIGR00254">
    <property type="entry name" value="GGDEF"/>
    <property type="match status" value="1"/>
</dbReference>
<evidence type="ECO:0000259" key="3">
    <source>
        <dbReference type="PROSITE" id="PS50887"/>
    </source>
</evidence>
<protein>
    <recommendedName>
        <fullName evidence="1">diguanylate cyclase</fullName>
        <ecNumber evidence="1">2.7.7.65</ecNumber>
    </recommendedName>
</protein>
<gene>
    <name evidence="4" type="ordered locus">DEFDS_1154</name>
</gene>
<proteinExistence type="predicted"/>
<dbReference type="SUPFAM" id="SSF55073">
    <property type="entry name" value="Nucleotide cyclase"/>
    <property type="match status" value="1"/>
</dbReference>
<dbReference type="Proteomes" id="UP000001520">
    <property type="component" value="Chromosome"/>
</dbReference>
<dbReference type="KEGG" id="ddf:DEFDS_1154"/>
<dbReference type="EC" id="2.7.7.65" evidence="1"/>
<dbReference type="OrthoDB" id="9759607at2"/>